<evidence type="ECO:0000313" key="4">
    <source>
        <dbReference type="EMBL" id="PSB17000.1"/>
    </source>
</evidence>
<dbReference type="CDD" id="cd05121">
    <property type="entry name" value="ABC1_ADCK3-like"/>
    <property type="match status" value="1"/>
</dbReference>
<keyword evidence="5" id="KW-1185">Reference proteome</keyword>
<dbReference type="Pfam" id="PF03109">
    <property type="entry name" value="ABC1"/>
    <property type="match status" value="1"/>
</dbReference>
<comment type="caution">
    <text evidence="4">The sequence shown here is derived from an EMBL/GenBank/DDBJ whole genome shotgun (WGS) entry which is preliminary data.</text>
</comment>
<protein>
    <submittedName>
        <fullName evidence="4">AarF/ABC1/UbiB kinase family protein</fullName>
    </submittedName>
</protein>
<dbReference type="PANTHER" id="PTHR10566">
    <property type="entry name" value="CHAPERONE-ACTIVITY OF BC1 COMPLEX CABC1 -RELATED"/>
    <property type="match status" value="1"/>
</dbReference>
<dbReference type="OrthoDB" id="438485at2"/>
<dbReference type="InterPro" id="IPR050154">
    <property type="entry name" value="UbiB_kinase"/>
</dbReference>
<evidence type="ECO:0000256" key="2">
    <source>
        <dbReference type="SAM" id="Phobius"/>
    </source>
</evidence>
<accession>A0A2T1D917</accession>
<dbReference type="InterPro" id="IPR004147">
    <property type="entry name" value="ABC1_dom"/>
</dbReference>
<keyword evidence="2" id="KW-0812">Transmembrane</keyword>
<keyword evidence="4" id="KW-0808">Transferase</keyword>
<evidence type="ECO:0000259" key="3">
    <source>
        <dbReference type="Pfam" id="PF03109"/>
    </source>
</evidence>
<comment type="similarity">
    <text evidence="1">Belongs to the protein kinase superfamily. ADCK protein kinase family.</text>
</comment>
<proteinExistence type="inferred from homology"/>
<keyword evidence="2" id="KW-0472">Membrane</keyword>
<dbReference type="RefSeq" id="WP_073074429.1">
    <property type="nucleotide sequence ID" value="NZ_MPPI01000036.1"/>
</dbReference>
<keyword evidence="4" id="KW-0418">Kinase</keyword>
<evidence type="ECO:0000313" key="5">
    <source>
        <dbReference type="Proteomes" id="UP000238634"/>
    </source>
</evidence>
<feature type="transmembrane region" description="Helical" evidence="2">
    <location>
        <begin position="521"/>
        <end position="544"/>
    </location>
</feature>
<dbReference type="Proteomes" id="UP000238634">
    <property type="component" value="Unassembled WGS sequence"/>
</dbReference>
<dbReference type="AlphaFoldDB" id="A0A2T1D917"/>
<feature type="domain" description="ABC1 atypical kinase-like" evidence="3">
    <location>
        <begin position="83"/>
        <end position="336"/>
    </location>
</feature>
<dbReference type="InterPro" id="IPR011009">
    <property type="entry name" value="Kinase-like_dom_sf"/>
</dbReference>
<dbReference type="PANTHER" id="PTHR10566:SF113">
    <property type="entry name" value="PROTEIN ACTIVITY OF BC1 COMPLEX KINASE 7, CHLOROPLASTIC"/>
    <property type="match status" value="1"/>
</dbReference>
<gene>
    <name evidence="4" type="ORF">C7B65_20095</name>
</gene>
<sequence length="550" mass="62019">MFSRIVQTSSRQGEIVEVVLRNGWDYMRRLLTGGKVDEPKLPPPAVLRNILVELGPVYVKLGQLLSTRPDLLPAEYIDTLSALQAEVPPVDWLEVEIVIRQQLHQSLEETFASVNYRPVAAGSIAQTHRATLKDGRDVALKVQRPGLEIVIEQDIALIRLIARLVSQTDFGQYYDIVSIAEEFTQALRAELDFTQEAHNTDLLRRNLQASRWIEPNRLTVPEINWDLTTEKLLVMEWLDGVPLLAANFANPAFDGNADREREEISTLLLKAFFQQICLDGFFHADPHPGNLFYLRDGRIALFDCGMVGRLDPRTQQILLELILSIVNLDAKRCTQLVLQLAPPAHPVNRIKLETEFDQLLRRYYSLNISQVNFSKLVYEVLQIARSNKIRIPGNLGLCAKAIANLEGIARTLDPNFNIPNKIRPMMTEVFQRQIVGEAPLAALLRTVLDVKNLSLQSPRQVEMLLDRVTSETLQWNLSVRELEPVRRALDTSANRLSFSVVVGSLIIGAAIISANTQSSQVYWVSDVLFAAASFLGLWLIWGIIRSGQLK</sequence>
<reference evidence="4 5" key="1">
    <citation type="submission" date="2018-02" db="EMBL/GenBank/DDBJ databases">
        <authorList>
            <person name="Cohen D.B."/>
            <person name="Kent A.D."/>
        </authorList>
    </citation>
    <scope>NUCLEOTIDE SEQUENCE [LARGE SCALE GENOMIC DNA]</scope>
    <source>
        <strain evidence="4 5">ULC007</strain>
    </source>
</reference>
<name>A0A2T1D917_9CYAN</name>
<evidence type="ECO:0000256" key="1">
    <source>
        <dbReference type="ARBA" id="ARBA00009670"/>
    </source>
</evidence>
<dbReference type="SUPFAM" id="SSF56112">
    <property type="entry name" value="Protein kinase-like (PK-like)"/>
    <property type="match status" value="1"/>
</dbReference>
<reference evidence="4 5" key="2">
    <citation type="submission" date="2018-03" db="EMBL/GenBank/DDBJ databases">
        <title>The ancient ancestry and fast evolution of plastids.</title>
        <authorList>
            <person name="Moore K.R."/>
            <person name="Magnabosco C."/>
            <person name="Momper L."/>
            <person name="Gold D.A."/>
            <person name="Bosak T."/>
            <person name="Fournier G.P."/>
        </authorList>
    </citation>
    <scope>NUCLEOTIDE SEQUENCE [LARGE SCALE GENOMIC DNA]</scope>
    <source>
        <strain evidence="4 5">ULC007</strain>
    </source>
</reference>
<feature type="transmembrane region" description="Helical" evidence="2">
    <location>
        <begin position="496"/>
        <end position="515"/>
    </location>
</feature>
<keyword evidence="2" id="KW-1133">Transmembrane helix</keyword>
<dbReference type="GO" id="GO:0016301">
    <property type="term" value="F:kinase activity"/>
    <property type="evidence" value="ECO:0007669"/>
    <property type="project" value="UniProtKB-KW"/>
</dbReference>
<dbReference type="EMBL" id="PVWG01000034">
    <property type="protein sequence ID" value="PSB17000.1"/>
    <property type="molecule type" value="Genomic_DNA"/>
</dbReference>
<dbReference type="STRING" id="1920490.GCA_001895925_02023"/>
<organism evidence="4 5">
    <name type="scientific">Phormidesmis priestleyi ULC007</name>
    <dbReference type="NCBI Taxonomy" id="1920490"/>
    <lineage>
        <taxon>Bacteria</taxon>
        <taxon>Bacillati</taxon>
        <taxon>Cyanobacteriota</taxon>
        <taxon>Cyanophyceae</taxon>
        <taxon>Leptolyngbyales</taxon>
        <taxon>Leptolyngbyaceae</taxon>
        <taxon>Phormidesmis</taxon>
    </lineage>
</organism>